<evidence type="ECO:0000313" key="2">
    <source>
        <dbReference type="EMBL" id="AJQ97320.1"/>
    </source>
</evidence>
<keyword evidence="1" id="KW-0472">Membrane</keyword>
<name>A0A0C5VDC0_9GAMM</name>
<dbReference type="Proteomes" id="UP000032266">
    <property type="component" value="Chromosome"/>
</dbReference>
<dbReference type="HOGENOM" id="CLU_1459366_0_0_6"/>
<evidence type="ECO:0000313" key="3">
    <source>
        <dbReference type="Proteomes" id="UP000032266"/>
    </source>
</evidence>
<protein>
    <submittedName>
        <fullName evidence="2">Uncharacterized protein</fullName>
    </submittedName>
</protein>
<gene>
    <name evidence="2" type="ORF">YC6258_05290</name>
</gene>
<keyword evidence="3" id="KW-1185">Reference proteome</keyword>
<keyword evidence="1" id="KW-0812">Transmembrane</keyword>
<sequence length="185" mass="19752">MLNQSVAIIRICITAVRGLMSWLRAVLWQCAVPLLMLGLALSAVAGPLVKPDSPLTVTIAIEPLQQSFEYGVNVSVVSGLSESAEIIMTVNVPDGIQVLSGTTEWQGTLVAGESHSLMFTGRIPSDGHHVISASAVAETLSGIRLTAIDSRPLPGEPIVRSSIVVQHDRYEQRLGHTILTISLDH</sequence>
<dbReference type="KEGG" id="gsn:YC6258_05290"/>
<dbReference type="EMBL" id="CP007142">
    <property type="protein sequence ID" value="AJQ97320.1"/>
    <property type="molecule type" value="Genomic_DNA"/>
</dbReference>
<proteinExistence type="predicted"/>
<reference evidence="2 3" key="1">
    <citation type="submission" date="2014-01" db="EMBL/GenBank/DDBJ databases">
        <title>Full genme sequencing of cellulolytic bacterium Gynuella sunshinyii YC6258T gen. nov., sp. nov.</title>
        <authorList>
            <person name="Khan H."/>
            <person name="Chung E.J."/>
            <person name="Chung Y.R."/>
        </authorList>
    </citation>
    <scope>NUCLEOTIDE SEQUENCE [LARGE SCALE GENOMIC DNA]</scope>
    <source>
        <strain evidence="2 3">YC6258</strain>
    </source>
</reference>
<keyword evidence="1" id="KW-1133">Transmembrane helix</keyword>
<evidence type="ECO:0000256" key="1">
    <source>
        <dbReference type="SAM" id="Phobius"/>
    </source>
</evidence>
<organism evidence="2 3">
    <name type="scientific">Gynuella sunshinyii YC6258</name>
    <dbReference type="NCBI Taxonomy" id="1445510"/>
    <lineage>
        <taxon>Bacteria</taxon>
        <taxon>Pseudomonadati</taxon>
        <taxon>Pseudomonadota</taxon>
        <taxon>Gammaproteobacteria</taxon>
        <taxon>Oceanospirillales</taxon>
        <taxon>Saccharospirillaceae</taxon>
        <taxon>Gynuella</taxon>
    </lineage>
</organism>
<dbReference type="AlphaFoldDB" id="A0A0C5VDC0"/>
<dbReference type="RefSeq" id="WP_044619095.1">
    <property type="nucleotide sequence ID" value="NZ_CP007142.1"/>
</dbReference>
<accession>A0A0C5VDC0</accession>
<dbReference type="STRING" id="1445510.YC6258_05290"/>
<feature type="transmembrane region" description="Helical" evidence="1">
    <location>
        <begin position="26"/>
        <end position="49"/>
    </location>
</feature>